<comment type="caution">
    <text evidence="2">The sequence shown here is derived from an EMBL/GenBank/DDBJ whole genome shotgun (WGS) entry which is preliminary data.</text>
</comment>
<reference evidence="2 3" key="1">
    <citation type="submission" date="2020-04" db="EMBL/GenBank/DDBJ databases">
        <authorList>
            <person name="Klaysubun C."/>
            <person name="Duangmal K."/>
            <person name="Lipun K."/>
        </authorList>
    </citation>
    <scope>NUCLEOTIDE SEQUENCE [LARGE SCALE GENOMIC DNA]</scope>
    <source>
        <strain evidence="2 3">JCM 11839</strain>
    </source>
</reference>
<evidence type="ECO:0000313" key="3">
    <source>
        <dbReference type="Proteomes" id="UP001296706"/>
    </source>
</evidence>
<dbReference type="SUPFAM" id="SSF50346">
    <property type="entry name" value="PRC-barrel domain"/>
    <property type="match status" value="1"/>
</dbReference>
<dbReference type="InterPro" id="IPR011033">
    <property type="entry name" value="PRC_barrel-like_sf"/>
</dbReference>
<name>A0ABX1R6R2_9PSEU</name>
<proteinExistence type="predicted"/>
<dbReference type="Gene3D" id="3.90.50.10">
    <property type="entry name" value="Photosynthetic Reaction Center, subunit H, domain 2"/>
    <property type="match status" value="1"/>
</dbReference>
<feature type="domain" description="PRC-barrel" evidence="1">
    <location>
        <begin position="6"/>
        <end position="74"/>
    </location>
</feature>
<protein>
    <submittedName>
        <fullName evidence="2">PRC-barrel domain containing protein</fullName>
    </submittedName>
</protein>
<evidence type="ECO:0000313" key="2">
    <source>
        <dbReference type="EMBL" id="NMH76082.1"/>
    </source>
</evidence>
<dbReference type="RefSeq" id="WP_169394147.1">
    <property type="nucleotide sequence ID" value="NZ_BAAAJH010000015.1"/>
</dbReference>
<dbReference type="EMBL" id="JAAXKY010000004">
    <property type="protein sequence ID" value="NMH76082.1"/>
    <property type="molecule type" value="Genomic_DNA"/>
</dbReference>
<dbReference type="InterPro" id="IPR014747">
    <property type="entry name" value="Bac_photo_RC_H_C"/>
</dbReference>
<evidence type="ECO:0000259" key="1">
    <source>
        <dbReference type="Pfam" id="PF05239"/>
    </source>
</evidence>
<dbReference type="InterPro" id="IPR027275">
    <property type="entry name" value="PRC-brl_dom"/>
</dbReference>
<dbReference type="Proteomes" id="UP001296706">
    <property type="component" value="Unassembled WGS sequence"/>
</dbReference>
<keyword evidence="3" id="KW-1185">Reference proteome</keyword>
<sequence length="355" mass="37771">MTSGNELRDLVGSTAYDRAGERIGTVGQVYVDDDTGRPTWVTVQTGLFGTCESFVPVEDAEFGDERVTVAYDKATVKDAPYICEDSHLSPQEEELLYHHYGIEYERVAPAAGPTADPDPDGMDDDEADTALGCDTVGETLRDQPLPGYVLACDADARRRQWKGQPDMSQRNTVVRSLHDLGLAAWFGGSLAGAVAVNGAAADVPDEKQRLRVANAGWARWTPVNLVAIILHLVGATGLLLGNKGRVAAQQGVGASTTAKSAVTGAALAVTAYSRLLGRKLERAEGTPIEGATDPATDTPSDVARTQQQLAVCQWVVPALTGALVVLNAVHGEQQRPKQVVFGILAKLARVFPVRE</sequence>
<organism evidence="2 3">
    <name type="scientific">Pseudonocardia xinjiangensis</name>
    <dbReference type="NCBI Taxonomy" id="75289"/>
    <lineage>
        <taxon>Bacteria</taxon>
        <taxon>Bacillati</taxon>
        <taxon>Actinomycetota</taxon>
        <taxon>Actinomycetes</taxon>
        <taxon>Pseudonocardiales</taxon>
        <taxon>Pseudonocardiaceae</taxon>
        <taxon>Pseudonocardia</taxon>
    </lineage>
</organism>
<dbReference type="Pfam" id="PF05239">
    <property type="entry name" value="PRC"/>
    <property type="match status" value="1"/>
</dbReference>
<gene>
    <name evidence="2" type="ORF">HF577_03020</name>
</gene>
<accession>A0ABX1R6R2</accession>